<dbReference type="PROSITE" id="PS50893">
    <property type="entry name" value="ABC_TRANSPORTER_2"/>
    <property type="match status" value="1"/>
</dbReference>
<dbReference type="STRING" id="1321606.SAMD00020551_4286"/>
<gene>
    <name evidence="5" type="ORF">SAMD00020551_4286</name>
</gene>
<comment type="caution">
    <text evidence="5">The sequence shown here is derived from an EMBL/GenBank/DDBJ whole genome shotgun (WGS) entry which is preliminary data.</text>
</comment>
<dbReference type="SUPFAM" id="SSF52540">
    <property type="entry name" value="P-loop containing nucleoside triphosphate hydrolases"/>
    <property type="match status" value="1"/>
</dbReference>
<dbReference type="OrthoDB" id="2353216at2"/>
<feature type="domain" description="ABC transporter" evidence="4">
    <location>
        <begin position="7"/>
        <end position="233"/>
    </location>
</feature>
<name>A0A0A8X855_MESS1</name>
<dbReference type="EMBL" id="BASE01000106">
    <property type="protein sequence ID" value="GAM16113.1"/>
    <property type="molecule type" value="Genomic_DNA"/>
</dbReference>
<dbReference type="PANTHER" id="PTHR42939">
    <property type="entry name" value="ABC TRANSPORTER ATP-BINDING PROTEIN ALBC-RELATED"/>
    <property type="match status" value="1"/>
</dbReference>
<evidence type="ECO:0000259" key="4">
    <source>
        <dbReference type="PROSITE" id="PS50893"/>
    </source>
</evidence>
<dbReference type="AlphaFoldDB" id="A0A0A8X855"/>
<keyword evidence="1" id="KW-0813">Transport</keyword>
<dbReference type="InterPro" id="IPR027417">
    <property type="entry name" value="P-loop_NTPase"/>
</dbReference>
<evidence type="ECO:0000256" key="2">
    <source>
        <dbReference type="ARBA" id="ARBA00022741"/>
    </source>
</evidence>
<dbReference type="GO" id="GO:0016887">
    <property type="term" value="F:ATP hydrolysis activity"/>
    <property type="evidence" value="ECO:0007669"/>
    <property type="project" value="InterPro"/>
</dbReference>
<keyword evidence="2" id="KW-0547">Nucleotide-binding</keyword>
<sequence length="236" mass="26948">MNSKEWIRIEGLAKHYSPTKKITDISFSIDKPEIFALCGGNGAGKSTLIKMLTGIMKPTAGMVFMDGKKVEPQSKSFKKLFSYMPDEMLFPRQLTGLEVLTFFARLRGISDEKVTEALHQVGLFDVRDMQIKQYSKGMQQRLSLAQALLPDVPLRILDEPTNGLDPLWVYRFKEIIQEEKRQGRTIFFTTHILSLVEELADRAGFMQEGHLQYCDSVESLVQKNGVYTPLEKVFFN</sequence>
<dbReference type="PROSITE" id="PS00211">
    <property type="entry name" value="ABC_TRANSPORTER_1"/>
    <property type="match status" value="1"/>
</dbReference>
<dbReference type="Pfam" id="PF00005">
    <property type="entry name" value="ABC_tran"/>
    <property type="match status" value="1"/>
</dbReference>
<evidence type="ECO:0000256" key="3">
    <source>
        <dbReference type="ARBA" id="ARBA00022840"/>
    </source>
</evidence>
<dbReference type="SMART" id="SM00382">
    <property type="entry name" value="AAA"/>
    <property type="match status" value="1"/>
</dbReference>
<dbReference type="CDD" id="cd03230">
    <property type="entry name" value="ABC_DR_subfamily_A"/>
    <property type="match status" value="1"/>
</dbReference>
<dbReference type="RefSeq" id="WP_041967712.1">
    <property type="nucleotide sequence ID" value="NZ_BASE01000106.1"/>
</dbReference>
<dbReference type="PANTHER" id="PTHR42939:SF1">
    <property type="entry name" value="ABC TRANSPORTER ATP-BINDING PROTEIN ALBC-RELATED"/>
    <property type="match status" value="1"/>
</dbReference>
<keyword evidence="6" id="KW-1185">Reference proteome</keyword>
<reference evidence="5 6" key="1">
    <citation type="submission" date="2013-06" db="EMBL/GenBank/DDBJ databases">
        <title>Whole genome shotgun sequence of Bacillus selenatarsenatis SF-1.</title>
        <authorList>
            <person name="Kuroda M."/>
            <person name="Sei K."/>
            <person name="Yamashita M."/>
            <person name="Ike M."/>
        </authorList>
    </citation>
    <scope>NUCLEOTIDE SEQUENCE [LARGE SCALE GENOMIC DNA]</scope>
    <source>
        <strain evidence="5 6">SF-1</strain>
    </source>
</reference>
<accession>A0A0A8X855</accession>
<evidence type="ECO:0000313" key="5">
    <source>
        <dbReference type="EMBL" id="GAM16113.1"/>
    </source>
</evidence>
<evidence type="ECO:0000256" key="1">
    <source>
        <dbReference type="ARBA" id="ARBA00022448"/>
    </source>
</evidence>
<dbReference type="InterPro" id="IPR003439">
    <property type="entry name" value="ABC_transporter-like_ATP-bd"/>
</dbReference>
<dbReference type="InterPro" id="IPR051782">
    <property type="entry name" value="ABC_Transporter_VariousFunc"/>
</dbReference>
<dbReference type="Gene3D" id="3.40.50.300">
    <property type="entry name" value="P-loop containing nucleotide triphosphate hydrolases"/>
    <property type="match status" value="1"/>
</dbReference>
<organism evidence="5 6">
    <name type="scientific">Mesobacillus selenatarsenatis (strain DSM 18680 / JCM 14380 / FERM P-15431 / SF-1)</name>
    <dbReference type="NCBI Taxonomy" id="1321606"/>
    <lineage>
        <taxon>Bacteria</taxon>
        <taxon>Bacillati</taxon>
        <taxon>Bacillota</taxon>
        <taxon>Bacilli</taxon>
        <taxon>Bacillales</taxon>
        <taxon>Bacillaceae</taxon>
        <taxon>Mesobacillus</taxon>
    </lineage>
</organism>
<dbReference type="InterPro" id="IPR003593">
    <property type="entry name" value="AAA+_ATPase"/>
</dbReference>
<dbReference type="Proteomes" id="UP000031014">
    <property type="component" value="Unassembled WGS sequence"/>
</dbReference>
<keyword evidence="3 5" id="KW-0067">ATP-binding</keyword>
<evidence type="ECO:0000313" key="6">
    <source>
        <dbReference type="Proteomes" id="UP000031014"/>
    </source>
</evidence>
<protein>
    <submittedName>
        <fullName evidence="5">ABC transporter, ATP-binding protein</fullName>
    </submittedName>
</protein>
<dbReference type="GO" id="GO:0005524">
    <property type="term" value="F:ATP binding"/>
    <property type="evidence" value="ECO:0007669"/>
    <property type="project" value="UniProtKB-KW"/>
</dbReference>
<dbReference type="InterPro" id="IPR017871">
    <property type="entry name" value="ABC_transporter-like_CS"/>
</dbReference>
<proteinExistence type="predicted"/>